<feature type="transmembrane region" description="Helical" evidence="2">
    <location>
        <begin position="158"/>
        <end position="175"/>
    </location>
</feature>
<feature type="region of interest" description="Disordered" evidence="1">
    <location>
        <begin position="1"/>
        <end position="68"/>
    </location>
</feature>
<feature type="transmembrane region" description="Helical" evidence="2">
    <location>
        <begin position="237"/>
        <end position="259"/>
    </location>
</feature>
<organism evidence="3 4">
    <name type="scientific">Sphaeroforma arctica JP610</name>
    <dbReference type="NCBI Taxonomy" id="667725"/>
    <lineage>
        <taxon>Eukaryota</taxon>
        <taxon>Ichthyosporea</taxon>
        <taxon>Ichthyophonida</taxon>
        <taxon>Sphaeroforma</taxon>
    </lineage>
</organism>
<keyword evidence="2" id="KW-1133">Transmembrane helix</keyword>
<feature type="compositionally biased region" description="Basic and acidic residues" evidence="1">
    <location>
        <begin position="8"/>
        <end position="18"/>
    </location>
</feature>
<sequence length="341" mass="37827">MSSTGESPAKDLSAKDDSPIQPPTNNVIDSTSVEVASLSNTDMEDERDTTTNTIDDQQKNRVGISEPAKEPKYKKKPRVLMKWVVLFTIGFLIAYGCTWLWPISGKDDLPVCPNTGTWIDTWIKVSDVFESLYFGLGFAFCVVVIPKVHTMQGALRRRIALIAVFLSFFMLSWFWHARLHETFCGYWGVILLDVLFHIPVSVMSVLIMKYCVILMRRFSYSSTSTNASMDILSRAQWIGFSVFLAVATAVLSFLVLYYLPPYTSVAPSPPPCGWVPGCPVEPCQVPLFCTDLMCPELASACPVQTTPYTMQQCYASGQVNPTTGLPNSDTLTNECTAQSAV</sequence>
<protein>
    <recommendedName>
        <fullName evidence="5">Transmembrane protein</fullName>
    </recommendedName>
</protein>
<dbReference type="GeneID" id="25909780"/>
<proteinExistence type="predicted"/>
<feature type="transmembrane region" description="Helical" evidence="2">
    <location>
        <begin position="195"/>
        <end position="216"/>
    </location>
</feature>
<evidence type="ECO:0000313" key="3">
    <source>
        <dbReference type="EMBL" id="KNC78290.1"/>
    </source>
</evidence>
<gene>
    <name evidence="3" type="ORF">SARC_09276</name>
</gene>
<dbReference type="AlphaFoldDB" id="A0A0L0FNB6"/>
<dbReference type="RefSeq" id="XP_014152192.1">
    <property type="nucleotide sequence ID" value="XM_014296717.1"/>
</dbReference>
<keyword evidence="2" id="KW-0472">Membrane</keyword>
<feature type="transmembrane region" description="Helical" evidence="2">
    <location>
        <begin position="128"/>
        <end position="146"/>
    </location>
</feature>
<dbReference type="EMBL" id="KQ242520">
    <property type="protein sequence ID" value="KNC78290.1"/>
    <property type="molecule type" value="Genomic_DNA"/>
</dbReference>
<evidence type="ECO:0000256" key="1">
    <source>
        <dbReference type="SAM" id="MobiDB-lite"/>
    </source>
</evidence>
<name>A0A0L0FNB6_9EUKA</name>
<evidence type="ECO:0000256" key="2">
    <source>
        <dbReference type="SAM" id="Phobius"/>
    </source>
</evidence>
<evidence type="ECO:0008006" key="5">
    <source>
        <dbReference type="Google" id="ProtNLM"/>
    </source>
</evidence>
<accession>A0A0L0FNB6</accession>
<dbReference type="Proteomes" id="UP000054560">
    <property type="component" value="Unassembled WGS sequence"/>
</dbReference>
<feature type="transmembrane region" description="Helical" evidence="2">
    <location>
        <begin position="79"/>
        <end position="101"/>
    </location>
</feature>
<feature type="compositionally biased region" description="Polar residues" evidence="1">
    <location>
        <begin position="23"/>
        <end position="41"/>
    </location>
</feature>
<keyword evidence="2" id="KW-0812">Transmembrane</keyword>
<evidence type="ECO:0000313" key="4">
    <source>
        <dbReference type="Proteomes" id="UP000054560"/>
    </source>
</evidence>
<feature type="non-terminal residue" evidence="3">
    <location>
        <position position="341"/>
    </location>
</feature>
<reference evidence="3 4" key="1">
    <citation type="submission" date="2011-02" db="EMBL/GenBank/DDBJ databases">
        <title>The Genome Sequence of Sphaeroforma arctica JP610.</title>
        <authorList>
            <consortium name="The Broad Institute Genome Sequencing Platform"/>
            <person name="Russ C."/>
            <person name="Cuomo C."/>
            <person name="Young S.K."/>
            <person name="Zeng Q."/>
            <person name="Gargeya S."/>
            <person name="Alvarado L."/>
            <person name="Berlin A."/>
            <person name="Chapman S.B."/>
            <person name="Chen Z."/>
            <person name="Freedman E."/>
            <person name="Gellesch M."/>
            <person name="Goldberg J."/>
            <person name="Griggs A."/>
            <person name="Gujja S."/>
            <person name="Heilman E."/>
            <person name="Heiman D."/>
            <person name="Howarth C."/>
            <person name="Mehta T."/>
            <person name="Neiman D."/>
            <person name="Pearson M."/>
            <person name="Roberts A."/>
            <person name="Saif S."/>
            <person name="Shea T."/>
            <person name="Shenoy N."/>
            <person name="Sisk P."/>
            <person name="Stolte C."/>
            <person name="Sykes S."/>
            <person name="White J."/>
            <person name="Yandava C."/>
            <person name="Burger G."/>
            <person name="Gray M.W."/>
            <person name="Holland P.W.H."/>
            <person name="King N."/>
            <person name="Lang F.B.F."/>
            <person name="Roger A.J."/>
            <person name="Ruiz-Trillo I."/>
            <person name="Haas B."/>
            <person name="Nusbaum C."/>
            <person name="Birren B."/>
        </authorList>
    </citation>
    <scope>NUCLEOTIDE SEQUENCE [LARGE SCALE GENOMIC DNA]</scope>
    <source>
        <strain evidence="3 4">JP610</strain>
    </source>
</reference>
<keyword evidence="4" id="KW-1185">Reference proteome</keyword>